<dbReference type="InterPro" id="IPR013096">
    <property type="entry name" value="Cupin_2"/>
</dbReference>
<dbReference type="Pfam" id="PF07883">
    <property type="entry name" value="Cupin_2"/>
    <property type="match status" value="1"/>
</dbReference>
<dbReference type="InterPro" id="IPR014710">
    <property type="entry name" value="RmlC-like_jellyroll"/>
</dbReference>
<dbReference type="InterPro" id="IPR011051">
    <property type="entry name" value="RmlC_Cupin_sf"/>
</dbReference>
<feature type="region of interest" description="Disordered" evidence="1">
    <location>
        <begin position="118"/>
        <end position="141"/>
    </location>
</feature>
<name>A0A6J4UVY1_9BACT</name>
<dbReference type="PANTHER" id="PTHR40112:SF1">
    <property type="entry name" value="H2HPP ISOMERASE"/>
    <property type="match status" value="1"/>
</dbReference>
<proteinExistence type="predicted"/>
<dbReference type="Gene3D" id="2.60.120.10">
    <property type="entry name" value="Jelly Rolls"/>
    <property type="match status" value="1"/>
</dbReference>
<protein>
    <recommendedName>
        <fullName evidence="2">Cupin type-2 domain-containing protein</fullName>
    </recommendedName>
</protein>
<dbReference type="InterPro" id="IPR052535">
    <property type="entry name" value="Bacilysin_H2HPP_isomerase"/>
</dbReference>
<dbReference type="AlphaFoldDB" id="A0A6J4UVY1"/>
<evidence type="ECO:0000313" key="3">
    <source>
        <dbReference type="EMBL" id="CAA9557733.1"/>
    </source>
</evidence>
<accession>A0A6J4UVY1</accession>
<evidence type="ECO:0000259" key="2">
    <source>
        <dbReference type="Pfam" id="PF07883"/>
    </source>
</evidence>
<evidence type="ECO:0000256" key="1">
    <source>
        <dbReference type="SAM" id="MobiDB-lite"/>
    </source>
</evidence>
<reference evidence="3" key="1">
    <citation type="submission" date="2020-02" db="EMBL/GenBank/DDBJ databases">
        <authorList>
            <person name="Meier V. D."/>
        </authorList>
    </citation>
    <scope>NUCLEOTIDE SEQUENCE</scope>
    <source>
        <strain evidence="3">AVDCRST_MAG70</strain>
    </source>
</reference>
<dbReference type="PANTHER" id="PTHR40112">
    <property type="entry name" value="H2HPP ISOMERASE"/>
    <property type="match status" value="1"/>
</dbReference>
<dbReference type="EMBL" id="CADCWH010000227">
    <property type="protein sequence ID" value="CAA9557733.1"/>
    <property type="molecule type" value="Genomic_DNA"/>
</dbReference>
<gene>
    <name evidence="3" type="ORF">AVDCRST_MAG70-1419</name>
</gene>
<feature type="domain" description="Cupin type-2" evidence="2">
    <location>
        <begin position="43"/>
        <end position="112"/>
    </location>
</feature>
<organism evidence="3">
    <name type="scientific">uncultured Thermomicrobiales bacterium</name>
    <dbReference type="NCBI Taxonomy" id="1645740"/>
    <lineage>
        <taxon>Bacteria</taxon>
        <taxon>Pseudomonadati</taxon>
        <taxon>Thermomicrobiota</taxon>
        <taxon>Thermomicrobia</taxon>
        <taxon>Thermomicrobiales</taxon>
        <taxon>environmental samples</taxon>
    </lineage>
</organism>
<sequence length="141" mass="14733">METPSEDGPAPVVITWSDVPAEDAGPGVRRQVIHGGRHTMIRYVYSPGSTFASHAHPQEQVTVVLRGRIAFEIAGRDGGLDRVEMGPGEVAVIPGGVAHGATVVGEETVETVNALTPRRDLAPHASGQDRVPAATGLESGR</sequence>
<dbReference type="SUPFAM" id="SSF51182">
    <property type="entry name" value="RmlC-like cupins"/>
    <property type="match status" value="1"/>
</dbReference>